<protein>
    <submittedName>
        <fullName evidence="2">YfhO family protein</fullName>
    </submittedName>
</protein>
<name>A0A5C5RLY7_9ACTN</name>
<keyword evidence="1" id="KW-0812">Transmembrane</keyword>
<dbReference type="Proteomes" id="UP000319792">
    <property type="component" value="Unassembled WGS sequence"/>
</dbReference>
<feature type="transmembrane region" description="Helical" evidence="1">
    <location>
        <begin position="51"/>
        <end position="72"/>
    </location>
</feature>
<feature type="transmembrane region" description="Helical" evidence="1">
    <location>
        <begin position="220"/>
        <end position="240"/>
    </location>
</feature>
<keyword evidence="1" id="KW-1133">Transmembrane helix</keyword>
<evidence type="ECO:0000256" key="1">
    <source>
        <dbReference type="SAM" id="Phobius"/>
    </source>
</evidence>
<feature type="transmembrane region" description="Helical" evidence="1">
    <location>
        <begin position="109"/>
        <end position="133"/>
    </location>
</feature>
<accession>A0A5C5RLY7</accession>
<feature type="transmembrane region" description="Helical" evidence="1">
    <location>
        <begin position="84"/>
        <end position="103"/>
    </location>
</feature>
<dbReference type="RefSeq" id="WP_146434659.1">
    <property type="nucleotide sequence ID" value="NZ_VIGV01000004.1"/>
</dbReference>
<feature type="transmembrane region" description="Helical" evidence="1">
    <location>
        <begin position="192"/>
        <end position="214"/>
    </location>
</feature>
<feature type="transmembrane region" description="Helical" evidence="1">
    <location>
        <begin position="140"/>
        <end position="158"/>
    </location>
</feature>
<dbReference type="OrthoDB" id="4659043at2"/>
<keyword evidence="1" id="KW-0472">Membrane</keyword>
<organism evidence="2 3">
    <name type="scientific">Tsukamurella sputi</name>
    <dbReference type="NCBI Taxonomy" id="2591848"/>
    <lineage>
        <taxon>Bacteria</taxon>
        <taxon>Bacillati</taxon>
        <taxon>Actinomycetota</taxon>
        <taxon>Actinomycetes</taxon>
        <taxon>Mycobacteriales</taxon>
        <taxon>Tsukamurellaceae</taxon>
        <taxon>Tsukamurella</taxon>
    </lineage>
</organism>
<evidence type="ECO:0000313" key="2">
    <source>
        <dbReference type="EMBL" id="TWS23211.1"/>
    </source>
</evidence>
<reference evidence="2 3" key="1">
    <citation type="submission" date="2019-06" db="EMBL/GenBank/DDBJ databases">
        <authorList>
            <person name="Teng J.L.L."/>
            <person name="Lee H.H."/>
            <person name="Lau S.K.P."/>
            <person name="Woo P.C.Y."/>
        </authorList>
    </citation>
    <scope>NUCLEOTIDE SEQUENCE [LARGE SCALE GENOMIC DNA]</scope>
    <source>
        <strain evidence="2 3">HKU70</strain>
    </source>
</reference>
<sequence length="495" mass="53640">MAEPTTVERGRDRGRLIRPVLRWVFLLVATAVAFHGAWRTVLLEASAHTEIVYIYLVPLLMLIAFVGVTAYADPGPPIKDRQTDLIVGTVVLILAVGFQVMLVPRFSPVYLTLHLDLLAAWLFLLGCSVLLFGTRPTARYRWVWVVALGIFPLPNRVLAITFGASSVALGAAYIGFGMLAAAVATGSTRRRAFLGAAVGGIGGLIALAVLALLAPGADQHLYVLIPATAAALTGSLVLYAERRRRSPDWHPLARTVRAPTVPNGLKTAAVISVVAAGLAFVPTPTVTGETYRGAVTVADRTLEPPAGWNRLGETSTDWVSQYYGPGATLTRQTWRQAQGDLRWDPLQRPRTIVVDTLRTRRPITLGVYPLLLLYEANGSRFSYPADALLDGGVLGAKTNIVDDRTRVSYTRLSWQWHWDGTVESVSMIAVDDHRESATFPLARPTAAKNLGTLASVLLRGNLVIRDFSGELKDDELLTLTANRMIAARLRPGASA</sequence>
<evidence type="ECO:0000313" key="3">
    <source>
        <dbReference type="Proteomes" id="UP000319792"/>
    </source>
</evidence>
<reference evidence="2 3" key="2">
    <citation type="submission" date="2019-08" db="EMBL/GenBank/DDBJ databases">
        <title>Tsukamurella conjunctivitidis sp. nov., Tsukamurella assacharolytica sp. nov. and Tsukamurella sputae sp. nov. isolated from patients with conjunctivitis, bacteraemia (lymphoma) and respiratory infection (sputum) in Hong Kong.</title>
        <authorList>
            <person name="Fok K.M.N."/>
            <person name="Fong J.Y.H."/>
        </authorList>
    </citation>
    <scope>NUCLEOTIDE SEQUENCE [LARGE SCALE GENOMIC DNA]</scope>
    <source>
        <strain evidence="2 3">HKU70</strain>
    </source>
</reference>
<dbReference type="EMBL" id="VIGV01000004">
    <property type="protein sequence ID" value="TWS23211.1"/>
    <property type="molecule type" value="Genomic_DNA"/>
</dbReference>
<feature type="transmembrane region" description="Helical" evidence="1">
    <location>
        <begin position="20"/>
        <end position="39"/>
    </location>
</feature>
<keyword evidence="3" id="KW-1185">Reference proteome</keyword>
<comment type="caution">
    <text evidence="2">The sequence shown here is derived from an EMBL/GenBank/DDBJ whole genome shotgun (WGS) entry which is preliminary data.</text>
</comment>
<gene>
    <name evidence="2" type="ORF">FK268_12905</name>
</gene>
<dbReference type="AlphaFoldDB" id="A0A5C5RLY7"/>
<feature type="transmembrane region" description="Helical" evidence="1">
    <location>
        <begin position="164"/>
        <end position="185"/>
    </location>
</feature>
<proteinExistence type="predicted"/>